<dbReference type="InterPro" id="IPR005469">
    <property type="entry name" value="Avidin"/>
</dbReference>
<evidence type="ECO:0000313" key="10">
    <source>
        <dbReference type="Proteomes" id="UP001152320"/>
    </source>
</evidence>
<dbReference type="GO" id="GO:0009374">
    <property type="term" value="F:biotin binding"/>
    <property type="evidence" value="ECO:0007669"/>
    <property type="project" value="InterPro"/>
</dbReference>
<gene>
    <name evidence="9" type="ORF">HOLleu_41583</name>
</gene>
<evidence type="ECO:0000313" key="9">
    <source>
        <dbReference type="EMBL" id="KAJ8019829.1"/>
    </source>
</evidence>
<sequence length="167" mass="18323">MGSARSRASEARSREDSGVGKRGGQPPNIGGKWYNELGSEMELTVTQDGIITGDYCTAVESKPGAKGKQPVHIIGHVSPDGSHDTFGFNVLWKKGASTTSWTGEYKECEGEPVLLTTWLLTSETDSCLDNWMSTRVNVAYERPRKLPQVHLESGNRLQLLCYGKLFS</sequence>
<keyword evidence="7" id="KW-0092">Biotin</keyword>
<dbReference type="SMR" id="A0A9Q0YG27"/>
<keyword evidence="5" id="KW-1015">Disulfide bond</keyword>
<comment type="caution">
    <text evidence="9">The sequence shown here is derived from an EMBL/GenBank/DDBJ whole genome shotgun (WGS) entry which is preliminary data.</text>
</comment>
<dbReference type="PROSITE" id="PS51326">
    <property type="entry name" value="AVIDIN_2"/>
    <property type="match status" value="1"/>
</dbReference>
<dbReference type="SUPFAM" id="SSF50876">
    <property type="entry name" value="Avidin/streptavidin"/>
    <property type="match status" value="1"/>
</dbReference>
<dbReference type="AlphaFoldDB" id="A0A9Q0YG27"/>
<dbReference type="OrthoDB" id="2821340at2759"/>
<evidence type="ECO:0000256" key="2">
    <source>
        <dbReference type="ARBA" id="ARBA00006297"/>
    </source>
</evidence>
<evidence type="ECO:0000256" key="6">
    <source>
        <dbReference type="ARBA" id="ARBA00023180"/>
    </source>
</evidence>
<dbReference type="InterPro" id="IPR051764">
    <property type="entry name" value="Avidin/Streptavidin-rel"/>
</dbReference>
<evidence type="ECO:0000256" key="3">
    <source>
        <dbReference type="ARBA" id="ARBA00022525"/>
    </source>
</evidence>
<protein>
    <submittedName>
        <fullName evidence="9">Fibropellin-1</fullName>
    </submittedName>
</protein>
<keyword evidence="4" id="KW-0732">Signal</keyword>
<dbReference type="PANTHER" id="PTHR34399:SF3">
    <property type="entry name" value="AVID PROTEIN-RELATED"/>
    <property type="match status" value="1"/>
</dbReference>
<dbReference type="InterPro" id="IPR036896">
    <property type="entry name" value="Avidin-like_sf"/>
</dbReference>
<feature type="region of interest" description="Disordered" evidence="8">
    <location>
        <begin position="1"/>
        <end position="31"/>
    </location>
</feature>
<evidence type="ECO:0000256" key="5">
    <source>
        <dbReference type="ARBA" id="ARBA00023157"/>
    </source>
</evidence>
<evidence type="ECO:0000256" key="4">
    <source>
        <dbReference type="ARBA" id="ARBA00022729"/>
    </source>
</evidence>
<dbReference type="Gene3D" id="2.40.128.30">
    <property type="entry name" value="Avidin-like"/>
    <property type="match status" value="1"/>
</dbReference>
<dbReference type="Pfam" id="PF01382">
    <property type="entry name" value="Avidin"/>
    <property type="match status" value="1"/>
</dbReference>
<dbReference type="Proteomes" id="UP001152320">
    <property type="component" value="Chromosome 23"/>
</dbReference>
<dbReference type="EMBL" id="JAIZAY010000023">
    <property type="protein sequence ID" value="KAJ8019829.1"/>
    <property type="molecule type" value="Genomic_DNA"/>
</dbReference>
<name>A0A9Q0YG27_HOLLE</name>
<dbReference type="InterPro" id="IPR005468">
    <property type="entry name" value="Avidin/str"/>
</dbReference>
<feature type="compositionally biased region" description="Basic and acidic residues" evidence="8">
    <location>
        <begin position="7"/>
        <end position="19"/>
    </location>
</feature>
<dbReference type="PRINTS" id="PR00709">
    <property type="entry name" value="AVIDIN"/>
</dbReference>
<keyword evidence="3" id="KW-0964">Secreted</keyword>
<organism evidence="9 10">
    <name type="scientific">Holothuria leucospilota</name>
    <name type="common">Black long sea cucumber</name>
    <name type="synonym">Mertensiothuria leucospilota</name>
    <dbReference type="NCBI Taxonomy" id="206669"/>
    <lineage>
        <taxon>Eukaryota</taxon>
        <taxon>Metazoa</taxon>
        <taxon>Echinodermata</taxon>
        <taxon>Eleutherozoa</taxon>
        <taxon>Echinozoa</taxon>
        <taxon>Holothuroidea</taxon>
        <taxon>Aspidochirotacea</taxon>
        <taxon>Aspidochirotida</taxon>
        <taxon>Holothuriidae</taxon>
        <taxon>Holothuria</taxon>
    </lineage>
</organism>
<comment type="subcellular location">
    <subcellularLocation>
        <location evidence="1">Secreted</location>
    </subcellularLocation>
</comment>
<evidence type="ECO:0000256" key="8">
    <source>
        <dbReference type="SAM" id="MobiDB-lite"/>
    </source>
</evidence>
<accession>A0A9Q0YG27</accession>
<evidence type="ECO:0000256" key="7">
    <source>
        <dbReference type="ARBA" id="ARBA00023267"/>
    </source>
</evidence>
<keyword evidence="6" id="KW-0325">Glycoprotein</keyword>
<comment type="similarity">
    <text evidence="2">Belongs to the avidin/streptavidin family.</text>
</comment>
<evidence type="ECO:0000256" key="1">
    <source>
        <dbReference type="ARBA" id="ARBA00004613"/>
    </source>
</evidence>
<dbReference type="GO" id="GO:0005576">
    <property type="term" value="C:extracellular region"/>
    <property type="evidence" value="ECO:0007669"/>
    <property type="project" value="UniProtKB-SubCell"/>
</dbReference>
<proteinExistence type="inferred from homology"/>
<dbReference type="PANTHER" id="PTHR34399">
    <property type="entry name" value="AVIDIN-RELATED"/>
    <property type="match status" value="1"/>
</dbReference>
<keyword evidence="10" id="KW-1185">Reference proteome</keyword>
<reference evidence="9" key="1">
    <citation type="submission" date="2021-10" db="EMBL/GenBank/DDBJ databases">
        <title>Tropical sea cucumber genome reveals ecological adaptation and Cuvierian tubules defense mechanism.</title>
        <authorList>
            <person name="Chen T."/>
        </authorList>
    </citation>
    <scope>NUCLEOTIDE SEQUENCE</scope>
    <source>
        <strain evidence="9">Nanhai2018</strain>
        <tissue evidence="9">Muscle</tissue>
    </source>
</reference>